<evidence type="ECO:0000313" key="9">
    <source>
        <dbReference type="Proteomes" id="UP000194664"/>
    </source>
</evidence>
<dbReference type="PANTHER" id="PTHR30558:SF3">
    <property type="entry name" value="BIOPOLYMER TRANSPORT PROTEIN EXBD-RELATED"/>
    <property type="match status" value="1"/>
</dbReference>
<dbReference type="GO" id="GO:0015031">
    <property type="term" value="P:protein transport"/>
    <property type="evidence" value="ECO:0007669"/>
    <property type="project" value="UniProtKB-KW"/>
</dbReference>
<dbReference type="GO" id="GO:0005886">
    <property type="term" value="C:plasma membrane"/>
    <property type="evidence" value="ECO:0007669"/>
    <property type="project" value="UniProtKB-SubCell"/>
</dbReference>
<protein>
    <recommendedName>
        <fullName evidence="10">Biopolymer transporter ExbD</fullName>
    </recommendedName>
</protein>
<dbReference type="GO" id="GO:0022857">
    <property type="term" value="F:transmembrane transporter activity"/>
    <property type="evidence" value="ECO:0007669"/>
    <property type="project" value="InterPro"/>
</dbReference>
<keyword evidence="9" id="KW-1185">Reference proteome</keyword>
<evidence type="ECO:0000256" key="2">
    <source>
        <dbReference type="ARBA" id="ARBA00005811"/>
    </source>
</evidence>
<keyword evidence="5" id="KW-1133">Transmembrane helix</keyword>
<keyword evidence="7" id="KW-0813">Transport</keyword>
<keyword evidence="6" id="KW-0472">Membrane</keyword>
<evidence type="ECO:0000313" key="8">
    <source>
        <dbReference type="EMBL" id="OUD08726.1"/>
    </source>
</evidence>
<gene>
    <name evidence="8" type="ORF">BVC71_12415</name>
</gene>
<evidence type="ECO:0000256" key="1">
    <source>
        <dbReference type="ARBA" id="ARBA00004162"/>
    </source>
</evidence>
<comment type="subcellular location">
    <subcellularLocation>
        <location evidence="1">Cell membrane</location>
        <topology evidence="1">Single-pass membrane protein</topology>
    </subcellularLocation>
    <subcellularLocation>
        <location evidence="7">Cell membrane</location>
        <topology evidence="7">Single-pass type II membrane protein</topology>
    </subcellularLocation>
</comment>
<dbReference type="EMBL" id="MSPP01000004">
    <property type="protein sequence ID" value="OUD08726.1"/>
    <property type="molecule type" value="Genomic_DNA"/>
</dbReference>
<evidence type="ECO:0000256" key="7">
    <source>
        <dbReference type="RuleBase" id="RU003879"/>
    </source>
</evidence>
<dbReference type="RefSeq" id="WP_086451992.1">
    <property type="nucleotide sequence ID" value="NZ_MSPP01000004.1"/>
</dbReference>
<comment type="similarity">
    <text evidence="2 7">Belongs to the ExbD/TolR family.</text>
</comment>
<keyword evidence="3" id="KW-1003">Cell membrane</keyword>
<reference evidence="8 9" key="1">
    <citation type="submission" date="2016-12" db="EMBL/GenBank/DDBJ databases">
        <title>The draft genome sequence of HSLHS2.</title>
        <authorList>
            <person name="Hu D."/>
            <person name="Wang L."/>
            <person name="Shao Z."/>
        </authorList>
    </citation>
    <scope>NUCLEOTIDE SEQUENCE [LARGE SCALE GENOMIC DNA]</scope>
    <source>
        <strain evidence="8">MCCC 1A06712</strain>
    </source>
</reference>
<dbReference type="AlphaFoldDB" id="A0A251WWK4"/>
<evidence type="ECO:0000256" key="5">
    <source>
        <dbReference type="ARBA" id="ARBA00022989"/>
    </source>
</evidence>
<sequence>MKFSAPQKRKTFESVIPMINVVFLLLIFFLLTARIAPQHVVDVTLPTSETGEKSAQDLTLYMDQAGEIYFQTFIGAEAEAAYATSLCAGDTCGSGTLRADKDTAAVNVARLLTQLAQRGVQQVEVVTAQ</sequence>
<evidence type="ECO:0008006" key="10">
    <source>
        <dbReference type="Google" id="ProtNLM"/>
    </source>
</evidence>
<dbReference type="Proteomes" id="UP000194664">
    <property type="component" value="Unassembled WGS sequence"/>
</dbReference>
<proteinExistence type="inferred from homology"/>
<dbReference type="Pfam" id="PF02472">
    <property type="entry name" value="ExbD"/>
    <property type="match status" value="1"/>
</dbReference>
<name>A0A251WWK4_9RHOB</name>
<dbReference type="PANTHER" id="PTHR30558">
    <property type="entry name" value="EXBD MEMBRANE COMPONENT OF PMF-DRIVEN MACROMOLECULE IMPORT SYSTEM"/>
    <property type="match status" value="1"/>
</dbReference>
<organism evidence="8 9">
    <name type="scientific">Marivivens niveibacter</name>
    <dbReference type="NCBI Taxonomy" id="1930667"/>
    <lineage>
        <taxon>Bacteria</taxon>
        <taxon>Pseudomonadati</taxon>
        <taxon>Pseudomonadota</taxon>
        <taxon>Alphaproteobacteria</taxon>
        <taxon>Rhodobacterales</taxon>
        <taxon>Paracoccaceae</taxon>
        <taxon>Marivivens group</taxon>
        <taxon>Marivivens</taxon>
    </lineage>
</organism>
<evidence type="ECO:0000256" key="6">
    <source>
        <dbReference type="ARBA" id="ARBA00023136"/>
    </source>
</evidence>
<keyword evidence="7" id="KW-0653">Protein transport</keyword>
<evidence type="ECO:0000256" key="4">
    <source>
        <dbReference type="ARBA" id="ARBA00022692"/>
    </source>
</evidence>
<dbReference type="OrthoDB" id="8479787at2"/>
<dbReference type="InterPro" id="IPR003400">
    <property type="entry name" value="ExbD"/>
</dbReference>
<keyword evidence="4 7" id="KW-0812">Transmembrane</keyword>
<evidence type="ECO:0000256" key="3">
    <source>
        <dbReference type="ARBA" id="ARBA00022475"/>
    </source>
</evidence>
<comment type="caution">
    <text evidence="8">The sequence shown here is derived from an EMBL/GenBank/DDBJ whole genome shotgun (WGS) entry which is preliminary data.</text>
</comment>
<accession>A0A251WWK4</accession>